<proteinExistence type="predicted"/>
<organism evidence="2 3">
    <name type="scientific">Marasmius oreades</name>
    <name type="common">fairy-ring Marasmius</name>
    <dbReference type="NCBI Taxonomy" id="181124"/>
    <lineage>
        <taxon>Eukaryota</taxon>
        <taxon>Fungi</taxon>
        <taxon>Dikarya</taxon>
        <taxon>Basidiomycota</taxon>
        <taxon>Agaricomycotina</taxon>
        <taxon>Agaricomycetes</taxon>
        <taxon>Agaricomycetidae</taxon>
        <taxon>Agaricales</taxon>
        <taxon>Marasmiineae</taxon>
        <taxon>Marasmiaceae</taxon>
        <taxon>Marasmius</taxon>
    </lineage>
</organism>
<gene>
    <name evidence="2" type="ORF">E1B28_003161</name>
</gene>
<dbReference type="RefSeq" id="XP_043002082.1">
    <property type="nucleotide sequence ID" value="XM_043160126.1"/>
</dbReference>
<feature type="compositionally biased region" description="Low complexity" evidence="1">
    <location>
        <begin position="419"/>
        <end position="437"/>
    </location>
</feature>
<name>A0A9P7RLV7_9AGAR</name>
<feature type="compositionally biased region" description="Low complexity" evidence="1">
    <location>
        <begin position="221"/>
        <end position="233"/>
    </location>
</feature>
<dbReference type="Proteomes" id="UP001049176">
    <property type="component" value="Chromosome 11"/>
</dbReference>
<feature type="region of interest" description="Disordered" evidence="1">
    <location>
        <begin position="292"/>
        <end position="385"/>
    </location>
</feature>
<dbReference type="KEGG" id="more:E1B28_003161"/>
<accession>A0A9P7RLV7</accession>
<reference evidence="2" key="1">
    <citation type="journal article" date="2021" name="Genome Biol. Evol.">
        <title>The assembled and annotated genome of the fairy-ring fungus Marasmius oreades.</title>
        <authorList>
            <person name="Hiltunen M."/>
            <person name="Ament-Velasquez S.L."/>
            <person name="Johannesson H."/>
        </authorList>
    </citation>
    <scope>NUCLEOTIDE SEQUENCE</scope>
    <source>
        <strain evidence="2">03SP1</strain>
    </source>
</reference>
<feature type="compositionally biased region" description="Polar residues" evidence="1">
    <location>
        <begin position="352"/>
        <end position="375"/>
    </location>
</feature>
<protein>
    <submittedName>
        <fullName evidence="2">Uncharacterized protein</fullName>
    </submittedName>
</protein>
<dbReference type="GeneID" id="66072237"/>
<evidence type="ECO:0000313" key="2">
    <source>
        <dbReference type="EMBL" id="KAG7085611.1"/>
    </source>
</evidence>
<feature type="region of interest" description="Disordered" evidence="1">
    <location>
        <begin position="419"/>
        <end position="455"/>
    </location>
</feature>
<comment type="caution">
    <text evidence="2">The sequence shown here is derived from an EMBL/GenBank/DDBJ whole genome shotgun (WGS) entry which is preliminary data.</text>
</comment>
<dbReference type="AlphaFoldDB" id="A0A9P7RLV7"/>
<evidence type="ECO:0000313" key="3">
    <source>
        <dbReference type="Proteomes" id="UP001049176"/>
    </source>
</evidence>
<dbReference type="OrthoDB" id="2937137at2759"/>
<feature type="compositionally biased region" description="Basic and acidic residues" evidence="1">
    <location>
        <begin position="258"/>
        <end position="268"/>
    </location>
</feature>
<dbReference type="EMBL" id="CM032191">
    <property type="protein sequence ID" value="KAG7085611.1"/>
    <property type="molecule type" value="Genomic_DNA"/>
</dbReference>
<sequence length="474" mass="51827">MSNPNRFASSTSLWDLHDAPRMSRPSSFDEHQHLAFHHLQQAQFLFATLLKDYPDEVSSPVKALVKDVLGEIPLEIQSIQPYMAKLLYKMVHKAWRVNQRVCRGPFSTHATFNSVHPIKVIECINPGAPSSSPVVAQRGGAQYEEIEQLGIPGSNNFPHEGRPVTLTRRKEKSIPGRPLVDLPFVVKFTPDPGVCPEQEPVELRVKLTESSNPTRATTPNVVSVTSVDASTSSNPSTAGPSETAARRGSASTSHHSSAKADGDQETKQKSSTAHVWKNPGWHELVRKLPDLRYTLTPPPESDRASIPPDVLPGNEHLPPPRPREGRPLRRENAFSGPSHPEIFWDKSWGPKPSTSRAVTGVGQSRNKLPSLNFGNSRGKESRRLNSEVERCLTERGEDRHSSASGTPTMTMTMEVDGISDIGISGSSPEPSASISRGPSPCPSPTADARTSSNLRGTLRRGLNVAYKAFGLETR</sequence>
<feature type="compositionally biased region" description="Polar residues" evidence="1">
    <location>
        <begin position="209"/>
        <end position="220"/>
    </location>
</feature>
<evidence type="ECO:0000256" key="1">
    <source>
        <dbReference type="SAM" id="MobiDB-lite"/>
    </source>
</evidence>
<feature type="compositionally biased region" description="Basic and acidic residues" evidence="1">
    <location>
        <begin position="321"/>
        <end position="332"/>
    </location>
</feature>
<feature type="region of interest" description="Disordered" evidence="1">
    <location>
        <begin position="209"/>
        <end position="278"/>
    </location>
</feature>
<keyword evidence="3" id="KW-1185">Reference proteome</keyword>
<feature type="compositionally biased region" description="Low complexity" evidence="1">
    <location>
        <begin position="246"/>
        <end position="255"/>
    </location>
</feature>